<evidence type="ECO:0008006" key="3">
    <source>
        <dbReference type="Google" id="ProtNLM"/>
    </source>
</evidence>
<evidence type="ECO:0000313" key="1">
    <source>
        <dbReference type="EMBL" id="TQR43386.1"/>
    </source>
</evidence>
<evidence type="ECO:0000313" key="2">
    <source>
        <dbReference type="Proteomes" id="UP000316208"/>
    </source>
</evidence>
<dbReference type="EMBL" id="SADY01000006">
    <property type="protein sequence ID" value="TQR43386.1"/>
    <property type="molecule type" value="Genomic_DNA"/>
</dbReference>
<comment type="caution">
    <text evidence="1">The sequence shown here is derived from an EMBL/GenBank/DDBJ whole genome shotgun (WGS) entry which is preliminary data.</text>
</comment>
<sequence>MHLEHYIGRQIEIIYEDRHGEITQRHIVVRSIRDGVINATCMKAKAWRPFRIERILSWRPVKGRTA</sequence>
<gene>
    <name evidence="1" type="ORF">C7Y44_19710</name>
</gene>
<reference evidence="1 2" key="1">
    <citation type="submission" date="2018-03" db="EMBL/GenBank/DDBJ databases">
        <title>Aerobic endospore-forming bacteria genome sequencing and assembly.</title>
        <authorList>
            <person name="Cavalcante D.A."/>
            <person name="Driks A."/>
            <person name="Putonti C."/>
            <person name="De-Souza M.T."/>
        </authorList>
    </citation>
    <scope>NUCLEOTIDE SEQUENCE [LARGE SCALE GENOMIC DNA]</scope>
    <source>
        <strain evidence="1 2">SDF0028</strain>
    </source>
</reference>
<protein>
    <recommendedName>
        <fullName evidence="3">WYL domain-containing protein</fullName>
    </recommendedName>
</protein>
<dbReference type="Proteomes" id="UP000316208">
    <property type="component" value="Unassembled WGS sequence"/>
</dbReference>
<accession>A0ABY3AQL1</accession>
<name>A0ABY3AQL1_PAEPP</name>
<organism evidence="1 2">
    <name type="scientific">Paenibacillus popilliae</name>
    <name type="common">Bacillus popilliae</name>
    <dbReference type="NCBI Taxonomy" id="78057"/>
    <lineage>
        <taxon>Bacteria</taxon>
        <taxon>Bacillati</taxon>
        <taxon>Bacillota</taxon>
        <taxon>Bacilli</taxon>
        <taxon>Bacillales</taxon>
        <taxon>Paenibacillaceae</taxon>
        <taxon>Paenibacillus</taxon>
    </lineage>
</organism>
<keyword evidence="2" id="KW-1185">Reference proteome</keyword>
<proteinExistence type="predicted"/>